<keyword evidence="4" id="KW-0862">Zinc</keyword>
<reference evidence="8 9" key="1">
    <citation type="submission" date="2017-02" db="EMBL/GenBank/DDBJ databases">
        <authorList>
            <person name="Peterson S.W."/>
        </authorList>
    </citation>
    <scope>NUCLEOTIDE SEQUENCE [LARGE SCALE GENOMIC DNA]</scope>
    <source>
        <strain evidence="8 9">ATCC BAA-909</strain>
    </source>
</reference>
<dbReference type="AlphaFoldDB" id="A0A1T4MMN8"/>
<accession>A0A1T4MMN8</accession>
<protein>
    <submittedName>
        <fullName evidence="8">DNA repair protein RadC</fullName>
    </submittedName>
</protein>
<dbReference type="GO" id="GO:0008237">
    <property type="term" value="F:metallopeptidase activity"/>
    <property type="evidence" value="ECO:0007669"/>
    <property type="project" value="UniProtKB-KW"/>
</dbReference>
<dbReference type="Gene3D" id="3.40.140.10">
    <property type="entry name" value="Cytidine Deaminase, domain 2"/>
    <property type="match status" value="1"/>
</dbReference>
<evidence type="ECO:0000256" key="3">
    <source>
        <dbReference type="ARBA" id="ARBA00022801"/>
    </source>
</evidence>
<proteinExistence type="inferred from homology"/>
<organism evidence="8 9">
    <name type="scientific">Treponema berlinense</name>
    <dbReference type="NCBI Taxonomy" id="225004"/>
    <lineage>
        <taxon>Bacteria</taxon>
        <taxon>Pseudomonadati</taxon>
        <taxon>Spirochaetota</taxon>
        <taxon>Spirochaetia</taxon>
        <taxon>Spirochaetales</taxon>
        <taxon>Treponemataceae</taxon>
        <taxon>Treponema</taxon>
    </lineage>
</organism>
<dbReference type="InterPro" id="IPR037518">
    <property type="entry name" value="MPN"/>
</dbReference>
<evidence type="ECO:0000256" key="5">
    <source>
        <dbReference type="ARBA" id="ARBA00023049"/>
    </source>
</evidence>
<dbReference type="STRING" id="225004.SAMN02745152_00925"/>
<evidence type="ECO:0000256" key="4">
    <source>
        <dbReference type="ARBA" id="ARBA00022833"/>
    </source>
</evidence>
<dbReference type="Proteomes" id="UP000190395">
    <property type="component" value="Unassembled WGS sequence"/>
</dbReference>
<dbReference type="GO" id="GO:0006508">
    <property type="term" value="P:proteolysis"/>
    <property type="evidence" value="ECO:0007669"/>
    <property type="project" value="UniProtKB-KW"/>
</dbReference>
<keyword evidence="2" id="KW-0479">Metal-binding</keyword>
<gene>
    <name evidence="8" type="ORF">SAMN02745152_00925</name>
</gene>
<dbReference type="Pfam" id="PF04002">
    <property type="entry name" value="RadC"/>
    <property type="match status" value="1"/>
</dbReference>
<dbReference type="InterPro" id="IPR001405">
    <property type="entry name" value="UPF0758"/>
</dbReference>
<evidence type="ECO:0000256" key="6">
    <source>
        <dbReference type="RuleBase" id="RU003797"/>
    </source>
</evidence>
<evidence type="ECO:0000259" key="7">
    <source>
        <dbReference type="PROSITE" id="PS50249"/>
    </source>
</evidence>
<dbReference type="PANTHER" id="PTHR30471">
    <property type="entry name" value="DNA REPAIR PROTEIN RADC"/>
    <property type="match status" value="1"/>
</dbReference>
<comment type="similarity">
    <text evidence="6">Belongs to the UPF0758 family.</text>
</comment>
<evidence type="ECO:0000313" key="9">
    <source>
        <dbReference type="Proteomes" id="UP000190395"/>
    </source>
</evidence>
<dbReference type="RefSeq" id="WP_078930674.1">
    <property type="nucleotide sequence ID" value="NZ_CAMEQG010000005.1"/>
</dbReference>
<dbReference type="PROSITE" id="PS50249">
    <property type="entry name" value="MPN"/>
    <property type="match status" value="1"/>
</dbReference>
<keyword evidence="9" id="KW-1185">Reference proteome</keyword>
<name>A0A1T4MMN8_9SPIR</name>
<dbReference type="GeneID" id="303367179"/>
<dbReference type="NCBIfam" id="TIGR00608">
    <property type="entry name" value="radc"/>
    <property type="match status" value="1"/>
</dbReference>
<evidence type="ECO:0000313" key="8">
    <source>
        <dbReference type="EMBL" id="SJZ68086.1"/>
    </source>
</evidence>
<dbReference type="EMBL" id="FUXC01000004">
    <property type="protein sequence ID" value="SJZ68086.1"/>
    <property type="molecule type" value="Genomic_DNA"/>
</dbReference>
<dbReference type="CDD" id="cd08071">
    <property type="entry name" value="MPN_DUF2466"/>
    <property type="match status" value="1"/>
</dbReference>
<keyword evidence="3" id="KW-0378">Hydrolase</keyword>
<evidence type="ECO:0000256" key="2">
    <source>
        <dbReference type="ARBA" id="ARBA00022723"/>
    </source>
</evidence>
<keyword evidence="5" id="KW-0482">Metalloprotease</keyword>
<keyword evidence="1" id="KW-0645">Protease</keyword>
<feature type="domain" description="MPN" evidence="7">
    <location>
        <begin position="95"/>
        <end position="216"/>
    </location>
</feature>
<dbReference type="GO" id="GO:0046872">
    <property type="term" value="F:metal ion binding"/>
    <property type="evidence" value="ECO:0007669"/>
    <property type="project" value="UniProtKB-KW"/>
</dbReference>
<evidence type="ECO:0000256" key="1">
    <source>
        <dbReference type="ARBA" id="ARBA00022670"/>
    </source>
</evidence>
<dbReference type="PANTHER" id="PTHR30471:SF3">
    <property type="entry name" value="UPF0758 PROTEIN YEES-RELATED"/>
    <property type="match status" value="1"/>
</dbReference>
<dbReference type="OrthoDB" id="9804482at2"/>
<sequence length="220" mass="24461">MNNFNEPIDLRRLTLKNGLSYPNDKELIMLVLGSGTKKMPIEYMSEEILKVICSHNPENWLEKLQSIEGVGTSKALAILAALEFGKRHNRNPQAVVNQPQDVIPFIKHYAMQKAEHFVMVTVNGAKEILTIRVLCIGGKNMAVLKPSEIFGEAVKENASGIILTHNHPGGHAEPSDDDIETTRRLSLGCELLGIPLLDHIIITKNSYFSFLEHGLLPTCE</sequence>
<dbReference type="InterPro" id="IPR025657">
    <property type="entry name" value="RadC_JAB"/>
</dbReference>